<keyword evidence="2" id="KW-1185">Reference proteome</keyword>
<name>A0A812U3G1_9DINO</name>
<dbReference type="EMBL" id="CAJNDS010002669">
    <property type="protein sequence ID" value="CAE7561106.1"/>
    <property type="molecule type" value="Genomic_DNA"/>
</dbReference>
<gene>
    <name evidence="1" type="ORF">SNAT2548_LOCUS31644</name>
</gene>
<accession>A0A812U3G1</accession>
<comment type="caution">
    <text evidence="1">The sequence shown here is derived from an EMBL/GenBank/DDBJ whole genome shotgun (WGS) entry which is preliminary data.</text>
</comment>
<reference evidence="1" key="1">
    <citation type="submission" date="2021-02" db="EMBL/GenBank/DDBJ databases">
        <authorList>
            <person name="Dougan E. K."/>
            <person name="Rhodes N."/>
            <person name="Thang M."/>
            <person name="Chan C."/>
        </authorList>
    </citation>
    <scope>NUCLEOTIDE SEQUENCE</scope>
</reference>
<evidence type="ECO:0000313" key="2">
    <source>
        <dbReference type="Proteomes" id="UP000604046"/>
    </source>
</evidence>
<organism evidence="1 2">
    <name type="scientific">Symbiodinium natans</name>
    <dbReference type="NCBI Taxonomy" id="878477"/>
    <lineage>
        <taxon>Eukaryota</taxon>
        <taxon>Sar</taxon>
        <taxon>Alveolata</taxon>
        <taxon>Dinophyceae</taxon>
        <taxon>Suessiales</taxon>
        <taxon>Symbiodiniaceae</taxon>
        <taxon>Symbiodinium</taxon>
    </lineage>
</organism>
<feature type="non-terminal residue" evidence="1">
    <location>
        <position position="1"/>
    </location>
</feature>
<dbReference type="OrthoDB" id="417279at2759"/>
<proteinExistence type="predicted"/>
<dbReference type="AlphaFoldDB" id="A0A812U3G1"/>
<sequence length="140" mass="16000">NAVTFKVCFFARPLVSCNKVSAQATSEDDRLMIHSLIKQMPGGFDAMNSFVHNTIVLALEASHVQYENTFKRWCSSWIRARRQLFCQHFLLLQGSQAVRQIVTDWLVPELAVARQSSFEKWKQDVVEVPVMYISIATGYA</sequence>
<evidence type="ECO:0000313" key="1">
    <source>
        <dbReference type="EMBL" id="CAE7561106.1"/>
    </source>
</evidence>
<protein>
    <submittedName>
        <fullName evidence="1">Uncharacterized protein</fullName>
    </submittedName>
</protein>
<dbReference type="Proteomes" id="UP000604046">
    <property type="component" value="Unassembled WGS sequence"/>
</dbReference>